<reference evidence="1 3" key="2">
    <citation type="journal article" date="2013" name="Nature">
        <title>Insights into bilaterian evolution from three spiralian genomes.</title>
        <authorList>
            <person name="Simakov O."/>
            <person name="Marletaz F."/>
            <person name="Cho S.J."/>
            <person name="Edsinger-Gonzales E."/>
            <person name="Havlak P."/>
            <person name="Hellsten U."/>
            <person name="Kuo D.H."/>
            <person name="Larsson T."/>
            <person name="Lv J."/>
            <person name="Arendt D."/>
            <person name="Savage R."/>
            <person name="Osoegawa K."/>
            <person name="de Jong P."/>
            <person name="Grimwood J."/>
            <person name="Chapman J.A."/>
            <person name="Shapiro H."/>
            <person name="Aerts A."/>
            <person name="Otillar R.P."/>
            <person name="Terry A.Y."/>
            <person name="Boore J.L."/>
            <person name="Grigoriev I.V."/>
            <person name="Lindberg D.R."/>
            <person name="Seaver E.C."/>
            <person name="Weisblat D.A."/>
            <person name="Putnam N.H."/>
            <person name="Rokhsar D.S."/>
        </authorList>
    </citation>
    <scope>NUCLEOTIDE SEQUENCE</scope>
    <source>
        <strain evidence="1 3">I ESC-2004</strain>
    </source>
</reference>
<dbReference type="EMBL" id="KB311953">
    <property type="protein sequence ID" value="ELT88162.1"/>
    <property type="molecule type" value="Genomic_DNA"/>
</dbReference>
<evidence type="ECO:0000313" key="3">
    <source>
        <dbReference type="Proteomes" id="UP000014760"/>
    </source>
</evidence>
<accession>R7T4X7</accession>
<dbReference type="EMBL" id="AMQN01003482">
    <property type="status" value="NOT_ANNOTATED_CDS"/>
    <property type="molecule type" value="Genomic_DNA"/>
</dbReference>
<dbReference type="HOGENOM" id="CLU_1195847_0_0_1"/>
<evidence type="ECO:0000313" key="1">
    <source>
        <dbReference type="EMBL" id="ELT88162.1"/>
    </source>
</evidence>
<gene>
    <name evidence="1" type="ORF">CAPTEDRAFT_228850</name>
</gene>
<name>R7T4X7_CAPTE</name>
<evidence type="ECO:0000313" key="2">
    <source>
        <dbReference type="EnsemblMetazoa" id="CapteP228850"/>
    </source>
</evidence>
<reference evidence="2" key="3">
    <citation type="submission" date="2015-06" db="UniProtKB">
        <authorList>
            <consortium name="EnsemblMetazoa"/>
        </authorList>
    </citation>
    <scope>IDENTIFICATION</scope>
</reference>
<organism evidence="1">
    <name type="scientific">Capitella teleta</name>
    <name type="common">Polychaete worm</name>
    <dbReference type="NCBI Taxonomy" id="283909"/>
    <lineage>
        <taxon>Eukaryota</taxon>
        <taxon>Metazoa</taxon>
        <taxon>Spiralia</taxon>
        <taxon>Lophotrochozoa</taxon>
        <taxon>Annelida</taxon>
        <taxon>Polychaeta</taxon>
        <taxon>Sedentaria</taxon>
        <taxon>Scolecida</taxon>
        <taxon>Capitellidae</taxon>
        <taxon>Capitella</taxon>
    </lineage>
</organism>
<sequence>MANCGEFLPCLPDHKSSPRRRYSFSKAGDLSVSEQAREYLTDASILSPVSRSQSRSSKSRESLRLPHDITMSWEKQLSIMRNEELEQPTSSRNRRESIAKVCKSARSCADPSTRLRRPIITPRLAKSANHAELHRMTNNRKTDDKRKKSVAICPIVTAFKKQVNNEVEIFPFWGQLSHRHLDDSSKLPSLSSISVENFIYEFEKTRKENPSSAPYKNFYARISQEMFNHHVP</sequence>
<proteinExistence type="predicted"/>
<reference evidence="3" key="1">
    <citation type="submission" date="2012-12" db="EMBL/GenBank/DDBJ databases">
        <authorList>
            <person name="Hellsten U."/>
            <person name="Grimwood J."/>
            <person name="Chapman J.A."/>
            <person name="Shapiro H."/>
            <person name="Aerts A."/>
            <person name="Otillar R.P."/>
            <person name="Terry A.Y."/>
            <person name="Boore J.L."/>
            <person name="Simakov O."/>
            <person name="Marletaz F."/>
            <person name="Cho S.-J."/>
            <person name="Edsinger-Gonzales E."/>
            <person name="Havlak P."/>
            <person name="Kuo D.-H."/>
            <person name="Larsson T."/>
            <person name="Lv J."/>
            <person name="Arendt D."/>
            <person name="Savage R."/>
            <person name="Osoegawa K."/>
            <person name="de Jong P."/>
            <person name="Lindberg D.R."/>
            <person name="Seaver E.C."/>
            <person name="Weisblat D.A."/>
            <person name="Putnam N.H."/>
            <person name="Grigoriev I.V."/>
            <person name="Rokhsar D.S."/>
        </authorList>
    </citation>
    <scope>NUCLEOTIDE SEQUENCE</scope>
    <source>
        <strain evidence="3">I ESC-2004</strain>
    </source>
</reference>
<protein>
    <submittedName>
        <fullName evidence="1 2">Uncharacterized protein</fullName>
    </submittedName>
</protein>
<dbReference type="AlphaFoldDB" id="R7T4X7"/>
<dbReference type="Proteomes" id="UP000014760">
    <property type="component" value="Unassembled WGS sequence"/>
</dbReference>
<dbReference type="EnsemblMetazoa" id="CapteT228850">
    <property type="protein sequence ID" value="CapteP228850"/>
    <property type="gene ID" value="CapteG228850"/>
</dbReference>
<keyword evidence="3" id="KW-1185">Reference proteome</keyword>